<comment type="caution">
    <text evidence="9">The sequence shown here is derived from an EMBL/GenBank/DDBJ whole genome shotgun (WGS) entry which is preliminary data.</text>
</comment>
<dbReference type="AlphaFoldDB" id="A0AAP0MNE7"/>
<evidence type="ECO:0000313" key="9">
    <source>
        <dbReference type="EMBL" id="KAK9216686.1"/>
    </source>
</evidence>
<evidence type="ECO:0000256" key="4">
    <source>
        <dbReference type="ARBA" id="ARBA00022741"/>
    </source>
</evidence>
<dbReference type="InterPro" id="IPR000961">
    <property type="entry name" value="AGC-kinase_C"/>
</dbReference>
<protein>
    <recommendedName>
        <fullName evidence="1">non-specific serine/threonine protein kinase</fullName>
        <ecNumber evidence="1">2.7.11.1</ecNumber>
    </recommendedName>
</protein>
<dbReference type="SUPFAM" id="SSF56112">
    <property type="entry name" value="Protein kinase-like (PK-like)"/>
    <property type="match status" value="1"/>
</dbReference>
<dbReference type="GO" id="GO:0005524">
    <property type="term" value="F:ATP binding"/>
    <property type="evidence" value="ECO:0007669"/>
    <property type="project" value="UniProtKB-KW"/>
</dbReference>
<evidence type="ECO:0000256" key="5">
    <source>
        <dbReference type="ARBA" id="ARBA00022777"/>
    </source>
</evidence>
<name>A0AAP0MNE7_9ROSI</name>
<gene>
    <name evidence="9" type="ORF">WN944_008696</name>
</gene>
<keyword evidence="2" id="KW-0723">Serine/threonine-protein kinase</keyword>
<dbReference type="Gene3D" id="1.10.510.10">
    <property type="entry name" value="Transferase(Phosphotransferase) domain 1"/>
    <property type="match status" value="1"/>
</dbReference>
<dbReference type="EC" id="2.7.11.1" evidence="1"/>
<accession>A0AAP0MNE7</accession>
<feature type="compositionally biased region" description="Polar residues" evidence="7">
    <location>
        <begin position="115"/>
        <end position="132"/>
    </location>
</feature>
<organism evidence="9 10">
    <name type="scientific">Citrus x changshan-huyou</name>
    <dbReference type="NCBI Taxonomy" id="2935761"/>
    <lineage>
        <taxon>Eukaryota</taxon>
        <taxon>Viridiplantae</taxon>
        <taxon>Streptophyta</taxon>
        <taxon>Embryophyta</taxon>
        <taxon>Tracheophyta</taxon>
        <taxon>Spermatophyta</taxon>
        <taxon>Magnoliopsida</taxon>
        <taxon>eudicotyledons</taxon>
        <taxon>Gunneridae</taxon>
        <taxon>Pentapetalae</taxon>
        <taxon>rosids</taxon>
        <taxon>malvids</taxon>
        <taxon>Sapindales</taxon>
        <taxon>Rutaceae</taxon>
        <taxon>Aurantioideae</taxon>
        <taxon>Citrus</taxon>
    </lineage>
</organism>
<dbReference type="Gene3D" id="3.30.200.20">
    <property type="entry name" value="Phosphorylase Kinase, domain 1"/>
    <property type="match status" value="1"/>
</dbReference>
<dbReference type="Proteomes" id="UP001428341">
    <property type="component" value="Unassembled WGS sequence"/>
</dbReference>
<reference evidence="9 10" key="1">
    <citation type="submission" date="2024-05" db="EMBL/GenBank/DDBJ databases">
        <title>Haplotype-resolved chromosome-level genome assembly of Huyou (Citrus changshanensis).</title>
        <authorList>
            <person name="Miao C."/>
            <person name="Chen W."/>
            <person name="Wu Y."/>
            <person name="Wang L."/>
            <person name="Zhao S."/>
            <person name="Grierson D."/>
            <person name="Xu C."/>
            <person name="Chen K."/>
        </authorList>
    </citation>
    <scope>NUCLEOTIDE SEQUENCE [LARGE SCALE GENOMIC DNA]</scope>
    <source>
        <strain evidence="9">01-14</strain>
        <tissue evidence="9">Leaf</tissue>
    </source>
</reference>
<evidence type="ECO:0000256" key="7">
    <source>
        <dbReference type="SAM" id="MobiDB-lite"/>
    </source>
</evidence>
<feature type="region of interest" description="Disordered" evidence="7">
    <location>
        <begin position="115"/>
        <end position="135"/>
    </location>
</feature>
<dbReference type="PANTHER" id="PTHR24356">
    <property type="entry name" value="SERINE/THREONINE-PROTEIN KINASE"/>
    <property type="match status" value="1"/>
</dbReference>
<dbReference type="PANTHER" id="PTHR24356:SF354">
    <property type="entry name" value="SERINE_THREONINE PROTEIN KINASE IRE4-RELATED"/>
    <property type="match status" value="1"/>
</dbReference>
<dbReference type="PROSITE" id="PS51285">
    <property type="entry name" value="AGC_KINASE_CTER"/>
    <property type="match status" value="1"/>
</dbReference>
<dbReference type="EMBL" id="JBCGBO010000003">
    <property type="protein sequence ID" value="KAK9216686.1"/>
    <property type="molecule type" value="Genomic_DNA"/>
</dbReference>
<evidence type="ECO:0000256" key="3">
    <source>
        <dbReference type="ARBA" id="ARBA00022679"/>
    </source>
</evidence>
<proteinExistence type="predicted"/>
<keyword evidence="3" id="KW-0808">Transferase</keyword>
<dbReference type="InterPro" id="IPR011009">
    <property type="entry name" value="Kinase-like_dom_sf"/>
</dbReference>
<dbReference type="InterPro" id="IPR050236">
    <property type="entry name" value="Ser_Thr_kinase_AGC"/>
</dbReference>
<keyword evidence="10" id="KW-1185">Reference proteome</keyword>
<keyword evidence="6" id="KW-0067">ATP-binding</keyword>
<dbReference type="GO" id="GO:0004674">
    <property type="term" value="F:protein serine/threonine kinase activity"/>
    <property type="evidence" value="ECO:0007669"/>
    <property type="project" value="UniProtKB-KW"/>
</dbReference>
<evidence type="ECO:0000256" key="1">
    <source>
        <dbReference type="ARBA" id="ARBA00012513"/>
    </source>
</evidence>
<evidence type="ECO:0000259" key="8">
    <source>
        <dbReference type="PROSITE" id="PS51285"/>
    </source>
</evidence>
<dbReference type="GO" id="GO:0035556">
    <property type="term" value="P:intracellular signal transduction"/>
    <property type="evidence" value="ECO:0007669"/>
    <property type="project" value="TreeGrafter"/>
</dbReference>
<sequence>MGHGVVAPDCPQLRPGRSGPMVRVCAALTEHSLVLGRTIYLTISFLYRFLIHDPNQRLGANGAAEVKAHPFFKGVNWDSLALQKAVFVPQPESVDDTSYFLSRFSQISSGLLDDQNGSYSDADTRDSSSNSRTEMDECGDLAEFGSCPLDLSLINFSFKNLSQLASINHEVLVQNVKDSTRSSPAKDAGT</sequence>
<keyword evidence="4" id="KW-0547">Nucleotide-binding</keyword>
<feature type="domain" description="AGC-kinase C-terminal" evidence="8">
    <location>
        <begin position="73"/>
        <end position="168"/>
    </location>
</feature>
<evidence type="ECO:0000256" key="2">
    <source>
        <dbReference type="ARBA" id="ARBA00022527"/>
    </source>
</evidence>
<evidence type="ECO:0000313" key="10">
    <source>
        <dbReference type="Proteomes" id="UP001428341"/>
    </source>
</evidence>
<evidence type="ECO:0000256" key="6">
    <source>
        <dbReference type="ARBA" id="ARBA00022840"/>
    </source>
</evidence>
<keyword evidence="5" id="KW-0418">Kinase</keyword>